<dbReference type="GO" id="GO:0003677">
    <property type="term" value="F:DNA binding"/>
    <property type="evidence" value="ECO:0007669"/>
    <property type="project" value="UniProtKB-KW"/>
</dbReference>
<dbReference type="InterPro" id="IPR000524">
    <property type="entry name" value="Tscrpt_reg_HTH_GntR"/>
</dbReference>
<keyword evidence="6" id="KW-1185">Reference proteome</keyword>
<protein>
    <submittedName>
        <fullName evidence="5">DNA-binding transcriptional regulator, GntR family</fullName>
    </submittedName>
</protein>
<evidence type="ECO:0000259" key="4">
    <source>
        <dbReference type="PROSITE" id="PS50949"/>
    </source>
</evidence>
<dbReference type="InterPro" id="IPR011711">
    <property type="entry name" value="GntR_C"/>
</dbReference>
<gene>
    <name evidence="5" type="ORF">SAMN05421757_10439</name>
</gene>
<keyword evidence="1" id="KW-0805">Transcription regulation</keyword>
<dbReference type="PANTHER" id="PTHR43537:SF5">
    <property type="entry name" value="UXU OPERON TRANSCRIPTIONAL REGULATOR"/>
    <property type="match status" value="1"/>
</dbReference>
<dbReference type="SMART" id="SM00895">
    <property type="entry name" value="FCD"/>
    <property type="match status" value="1"/>
</dbReference>
<keyword evidence="3" id="KW-0804">Transcription</keyword>
<organism evidence="5 6">
    <name type="scientific">Tropicimonas sediminicola</name>
    <dbReference type="NCBI Taxonomy" id="1031541"/>
    <lineage>
        <taxon>Bacteria</taxon>
        <taxon>Pseudomonadati</taxon>
        <taxon>Pseudomonadota</taxon>
        <taxon>Alphaproteobacteria</taxon>
        <taxon>Rhodobacterales</taxon>
        <taxon>Roseobacteraceae</taxon>
        <taxon>Tropicimonas</taxon>
    </lineage>
</organism>
<dbReference type="InterPro" id="IPR008920">
    <property type="entry name" value="TF_FadR/GntR_C"/>
</dbReference>
<dbReference type="OrthoDB" id="8638122at2"/>
<dbReference type="SUPFAM" id="SSF46785">
    <property type="entry name" value="Winged helix' DNA-binding domain"/>
    <property type="match status" value="1"/>
</dbReference>
<evidence type="ECO:0000313" key="5">
    <source>
        <dbReference type="EMBL" id="SNS85038.1"/>
    </source>
</evidence>
<keyword evidence="2 5" id="KW-0238">DNA-binding</keyword>
<evidence type="ECO:0000256" key="1">
    <source>
        <dbReference type="ARBA" id="ARBA00023015"/>
    </source>
</evidence>
<dbReference type="InterPro" id="IPR036388">
    <property type="entry name" value="WH-like_DNA-bd_sf"/>
</dbReference>
<dbReference type="Gene3D" id="1.20.120.530">
    <property type="entry name" value="GntR ligand-binding domain-like"/>
    <property type="match status" value="1"/>
</dbReference>
<dbReference type="RefSeq" id="WP_089233143.1">
    <property type="nucleotide sequence ID" value="NZ_FZOY01000004.1"/>
</dbReference>
<dbReference type="PANTHER" id="PTHR43537">
    <property type="entry name" value="TRANSCRIPTIONAL REGULATOR, GNTR FAMILY"/>
    <property type="match status" value="1"/>
</dbReference>
<sequence>MQGAGKSKPAGTDRKRGDGARHVYDTLRDEILELILAPGEPLDETALAARFAMSRSPIREALIRLSAGGLVRTLPNRSTIVAPLDIATLPRFVEAVDYLQRAVTRLAARHRTEADIAVMSQAAVDYDAVCPTGEALALSEANKVFHMSIAHAGANPYLAQSYERLLDEGRRILHFHFTHIRKHGSVFPLSPEHHQMVEAIAARDEAEADRLAHLHTRVFDDRIKDFMKVTYLEQPDPLLKREAG</sequence>
<dbReference type="SUPFAM" id="SSF48008">
    <property type="entry name" value="GntR ligand-binding domain-like"/>
    <property type="match status" value="1"/>
</dbReference>
<proteinExistence type="predicted"/>
<dbReference type="Pfam" id="PF00392">
    <property type="entry name" value="GntR"/>
    <property type="match status" value="1"/>
</dbReference>
<dbReference type="GO" id="GO:0003700">
    <property type="term" value="F:DNA-binding transcription factor activity"/>
    <property type="evidence" value="ECO:0007669"/>
    <property type="project" value="InterPro"/>
</dbReference>
<dbReference type="InterPro" id="IPR036390">
    <property type="entry name" value="WH_DNA-bd_sf"/>
</dbReference>
<dbReference type="PROSITE" id="PS50949">
    <property type="entry name" value="HTH_GNTR"/>
    <property type="match status" value="1"/>
</dbReference>
<dbReference type="EMBL" id="FZOY01000004">
    <property type="protein sequence ID" value="SNS85038.1"/>
    <property type="molecule type" value="Genomic_DNA"/>
</dbReference>
<evidence type="ECO:0000256" key="2">
    <source>
        <dbReference type="ARBA" id="ARBA00023125"/>
    </source>
</evidence>
<dbReference type="Proteomes" id="UP000198426">
    <property type="component" value="Unassembled WGS sequence"/>
</dbReference>
<dbReference type="SMART" id="SM00345">
    <property type="entry name" value="HTH_GNTR"/>
    <property type="match status" value="1"/>
</dbReference>
<reference evidence="5 6" key="1">
    <citation type="submission" date="2017-06" db="EMBL/GenBank/DDBJ databases">
        <authorList>
            <person name="Kim H.J."/>
            <person name="Triplett B.A."/>
        </authorList>
    </citation>
    <scope>NUCLEOTIDE SEQUENCE [LARGE SCALE GENOMIC DNA]</scope>
    <source>
        <strain evidence="5 6">DSM 29339</strain>
    </source>
</reference>
<evidence type="ECO:0000313" key="6">
    <source>
        <dbReference type="Proteomes" id="UP000198426"/>
    </source>
</evidence>
<dbReference type="AlphaFoldDB" id="A0A239HV77"/>
<feature type="domain" description="HTH gntR-type" evidence="4">
    <location>
        <begin position="17"/>
        <end position="84"/>
    </location>
</feature>
<evidence type="ECO:0000256" key="3">
    <source>
        <dbReference type="ARBA" id="ARBA00023163"/>
    </source>
</evidence>
<accession>A0A239HV77</accession>
<dbReference type="CDD" id="cd07377">
    <property type="entry name" value="WHTH_GntR"/>
    <property type="match status" value="1"/>
</dbReference>
<dbReference type="Pfam" id="PF07729">
    <property type="entry name" value="FCD"/>
    <property type="match status" value="1"/>
</dbReference>
<dbReference type="Gene3D" id="1.10.10.10">
    <property type="entry name" value="Winged helix-like DNA-binding domain superfamily/Winged helix DNA-binding domain"/>
    <property type="match status" value="1"/>
</dbReference>
<name>A0A239HV77_9RHOB</name>